<proteinExistence type="predicted"/>
<protein>
    <submittedName>
        <fullName evidence="1">Uncharacterized protein</fullName>
    </submittedName>
</protein>
<accession>A0A9P8NUG3</accession>
<dbReference type="EMBL" id="JAEUBD010001504">
    <property type="protein sequence ID" value="KAH3659587.1"/>
    <property type="molecule type" value="Genomic_DNA"/>
</dbReference>
<dbReference type="Proteomes" id="UP000788993">
    <property type="component" value="Unassembled WGS sequence"/>
</dbReference>
<organism evidence="1 2">
    <name type="scientific">Ogataea polymorpha</name>
    <dbReference type="NCBI Taxonomy" id="460523"/>
    <lineage>
        <taxon>Eukaryota</taxon>
        <taxon>Fungi</taxon>
        <taxon>Dikarya</taxon>
        <taxon>Ascomycota</taxon>
        <taxon>Saccharomycotina</taxon>
        <taxon>Pichiomycetes</taxon>
        <taxon>Pichiales</taxon>
        <taxon>Pichiaceae</taxon>
        <taxon>Ogataea</taxon>
    </lineage>
</organism>
<reference evidence="1" key="1">
    <citation type="journal article" date="2021" name="Open Biol.">
        <title>Shared evolutionary footprints suggest mitochondrial oxidative damage underlies multiple complex I losses in fungi.</title>
        <authorList>
            <person name="Schikora-Tamarit M.A."/>
            <person name="Marcet-Houben M."/>
            <person name="Nosek J."/>
            <person name="Gabaldon T."/>
        </authorList>
    </citation>
    <scope>NUCLEOTIDE SEQUENCE</scope>
    <source>
        <strain evidence="1">NCAIM Y.01608</strain>
    </source>
</reference>
<sequence>MVSLTTGTGLSESWSETYGLTTSANGNLDFFNRELVVGTTFKVDLKYSGEQFASGLPLTDVPGARIIGGGGNCKSAIGGGVSLSRSVE</sequence>
<evidence type="ECO:0000313" key="2">
    <source>
        <dbReference type="Proteomes" id="UP000788993"/>
    </source>
</evidence>
<name>A0A9P8NUG3_9ASCO</name>
<evidence type="ECO:0000313" key="1">
    <source>
        <dbReference type="EMBL" id="KAH3659587.1"/>
    </source>
</evidence>
<reference evidence="1" key="2">
    <citation type="submission" date="2021-01" db="EMBL/GenBank/DDBJ databases">
        <authorList>
            <person name="Schikora-Tamarit M.A."/>
        </authorList>
    </citation>
    <scope>NUCLEOTIDE SEQUENCE</scope>
    <source>
        <strain evidence="1">NCAIM Y.01608</strain>
    </source>
</reference>
<keyword evidence="2" id="KW-1185">Reference proteome</keyword>
<dbReference type="AlphaFoldDB" id="A0A9P8NUG3"/>
<gene>
    <name evidence="1" type="ORF">OGATHE_005632</name>
</gene>
<comment type="caution">
    <text evidence="1">The sequence shown here is derived from an EMBL/GenBank/DDBJ whole genome shotgun (WGS) entry which is preliminary data.</text>
</comment>